<accession>A0A485K7S4</accession>
<reference evidence="1" key="2">
    <citation type="submission" date="2019-06" db="EMBL/GenBank/DDBJ databases">
        <title>Genomics analysis of Aphanomyces spp. identifies a new class of oomycete effector associated with host adaptation.</title>
        <authorList>
            <person name="Gaulin E."/>
        </authorList>
    </citation>
    <scope>NUCLEOTIDE SEQUENCE</scope>
    <source>
        <strain evidence="1">CBS 578.67</strain>
    </source>
</reference>
<dbReference type="AlphaFoldDB" id="A0A485K7S4"/>
<evidence type="ECO:0000313" key="1">
    <source>
        <dbReference type="EMBL" id="KAF0717014.1"/>
    </source>
</evidence>
<evidence type="ECO:0000313" key="2">
    <source>
        <dbReference type="EMBL" id="VFT79739.1"/>
    </source>
</evidence>
<dbReference type="OrthoDB" id="76191at2759"/>
<dbReference type="EMBL" id="CAADRA010000316">
    <property type="protein sequence ID" value="VFT79739.1"/>
    <property type="molecule type" value="Genomic_DNA"/>
</dbReference>
<evidence type="ECO:0000313" key="3">
    <source>
        <dbReference type="Proteomes" id="UP000332933"/>
    </source>
</evidence>
<organism evidence="2 3">
    <name type="scientific">Aphanomyces stellatus</name>
    <dbReference type="NCBI Taxonomy" id="120398"/>
    <lineage>
        <taxon>Eukaryota</taxon>
        <taxon>Sar</taxon>
        <taxon>Stramenopiles</taxon>
        <taxon>Oomycota</taxon>
        <taxon>Saprolegniomycetes</taxon>
        <taxon>Saprolegniales</taxon>
        <taxon>Verrucalvaceae</taxon>
        <taxon>Aphanomyces</taxon>
    </lineage>
</organism>
<reference evidence="2 3" key="1">
    <citation type="submission" date="2019-03" db="EMBL/GenBank/DDBJ databases">
        <authorList>
            <person name="Gaulin E."/>
            <person name="Dumas B."/>
        </authorList>
    </citation>
    <scope>NUCLEOTIDE SEQUENCE [LARGE SCALE GENOMIC DNA]</scope>
    <source>
        <strain evidence="2">CBS 568.67</strain>
    </source>
</reference>
<gene>
    <name evidence="2" type="primary">Aste57867_2542</name>
    <name evidence="1" type="ORF">As57867_002535</name>
    <name evidence="2" type="ORF">ASTE57867_2542</name>
</gene>
<keyword evidence="3" id="KW-1185">Reference proteome</keyword>
<dbReference type="EMBL" id="VJMH01000316">
    <property type="protein sequence ID" value="KAF0717014.1"/>
    <property type="molecule type" value="Genomic_DNA"/>
</dbReference>
<proteinExistence type="predicted"/>
<dbReference type="Proteomes" id="UP000332933">
    <property type="component" value="Unassembled WGS sequence"/>
</dbReference>
<sequence length="176" mass="20260">MPPAAKATVPSKKTIQESFLGSYTRRAYKTYQTQFEAFLRLQKDGMDPCTAGTEECTDFFHHLYSQGKHPAKKTSKQSSMEEFVVQKAIPTARSALEAWQQLFVADPAKGLVCALKDYTKEMIRMDRKKYSERVTLALAFGKYQSYQQFEASYQGFTSSYVKLLREVRRMKYLNAL</sequence>
<protein>
    <submittedName>
        <fullName evidence="2">Aste57867_2542 protein</fullName>
    </submittedName>
</protein>
<name>A0A485K7S4_9STRA</name>